<name>A0A0D2MNU7_9CHLO</name>
<feature type="signal peptide" evidence="2">
    <location>
        <begin position="1"/>
        <end position="19"/>
    </location>
</feature>
<dbReference type="SUPFAM" id="SSF53474">
    <property type="entry name" value="alpha/beta-Hydrolases"/>
    <property type="match status" value="1"/>
</dbReference>
<dbReference type="InterPro" id="IPR022742">
    <property type="entry name" value="Hydrolase_4"/>
</dbReference>
<dbReference type="Gene3D" id="3.40.50.1820">
    <property type="entry name" value="alpha/beta hydrolase"/>
    <property type="match status" value="1"/>
</dbReference>
<dbReference type="PANTHER" id="PTHR11614">
    <property type="entry name" value="PHOSPHOLIPASE-RELATED"/>
    <property type="match status" value="1"/>
</dbReference>
<feature type="chain" id="PRO_5002264945" description="Serine aminopeptidase S33 domain-containing protein" evidence="2">
    <location>
        <begin position="20"/>
        <end position="361"/>
    </location>
</feature>
<accession>A0A0D2MNU7</accession>
<dbReference type="GeneID" id="25736452"/>
<dbReference type="RefSeq" id="XP_013903399.1">
    <property type="nucleotide sequence ID" value="XM_014047945.1"/>
</dbReference>
<dbReference type="KEGG" id="mng:MNEG_3574"/>
<sequence>MRTAAVAAAALAAAAAVAAAAIYNAYGPVPVDPRAWGVRADPSQDETGAEAFTLTAADGVSLYVRHWPAAPRAAAAPQGAEGDGEDGAGAVGDGAGENAAAPRGMVVFVHGFTWHSAYFEPAARTALGPAGFGVVTFDLAAHGLSGSRFGVPGLHPDIGSWVDAVVQVARHARDRLGYPPGTPLFLFGESLGGALALLAADRTAAAGGSHHPLFSGLILSGAATGPPEILPPPALFAALRRAAAALPRAPAGAGIGGEGPFMASFGDQEFARRAWDSDPLIVRRLPLGVLPHMLPALDASAAAGTRLALPLLLLHGDEDKKVSARLSRELHARAGACGDKTLVIYPGGSHQLLQASLGRWN</sequence>
<feature type="domain" description="Serine aminopeptidase S33" evidence="3">
    <location>
        <begin position="101"/>
        <end position="353"/>
    </location>
</feature>
<evidence type="ECO:0000256" key="1">
    <source>
        <dbReference type="SAM" id="MobiDB-lite"/>
    </source>
</evidence>
<dbReference type="EMBL" id="KK100674">
    <property type="protein sequence ID" value="KIZ04380.1"/>
    <property type="molecule type" value="Genomic_DNA"/>
</dbReference>
<dbReference type="STRING" id="145388.A0A0D2MNU7"/>
<evidence type="ECO:0000313" key="5">
    <source>
        <dbReference type="Proteomes" id="UP000054498"/>
    </source>
</evidence>
<keyword evidence="2" id="KW-0732">Signal</keyword>
<gene>
    <name evidence="4" type="ORF">MNEG_3574</name>
</gene>
<dbReference type="Pfam" id="PF12146">
    <property type="entry name" value="Hydrolase_4"/>
    <property type="match status" value="1"/>
</dbReference>
<dbReference type="AlphaFoldDB" id="A0A0D2MNU7"/>
<proteinExistence type="predicted"/>
<evidence type="ECO:0000259" key="3">
    <source>
        <dbReference type="Pfam" id="PF12146"/>
    </source>
</evidence>
<organism evidence="4 5">
    <name type="scientific">Monoraphidium neglectum</name>
    <dbReference type="NCBI Taxonomy" id="145388"/>
    <lineage>
        <taxon>Eukaryota</taxon>
        <taxon>Viridiplantae</taxon>
        <taxon>Chlorophyta</taxon>
        <taxon>core chlorophytes</taxon>
        <taxon>Chlorophyceae</taxon>
        <taxon>CS clade</taxon>
        <taxon>Sphaeropleales</taxon>
        <taxon>Selenastraceae</taxon>
        <taxon>Monoraphidium</taxon>
    </lineage>
</organism>
<dbReference type="InterPro" id="IPR051044">
    <property type="entry name" value="MAG_DAG_Lipase"/>
</dbReference>
<dbReference type="Proteomes" id="UP000054498">
    <property type="component" value="Unassembled WGS sequence"/>
</dbReference>
<evidence type="ECO:0000256" key="2">
    <source>
        <dbReference type="SAM" id="SignalP"/>
    </source>
</evidence>
<protein>
    <recommendedName>
        <fullName evidence="3">Serine aminopeptidase S33 domain-containing protein</fullName>
    </recommendedName>
</protein>
<dbReference type="InterPro" id="IPR029058">
    <property type="entry name" value="AB_hydrolase_fold"/>
</dbReference>
<feature type="region of interest" description="Disordered" evidence="1">
    <location>
        <begin position="74"/>
        <end position="95"/>
    </location>
</feature>
<evidence type="ECO:0000313" key="4">
    <source>
        <dbReference type="EMBL" id="KIZ04380.1"/>
    </source>
</evidence>
<reference evidence="4 5" key="1">
    <citation type="journal article" date="2013" name="BMC Genomics">
        <title>Reconstruction of the lipid metabolism for the microalga Monoraphidium neglectum from its genome sequence reveals characteristics suitable for biofuel production.</title>
        <authorList>
            <person name="Bogen C."/>
            <person name="Al-Dilaimi A."/>
            <person name="Albersmeier A."/>
            <person name="Wichmann J."/>
            <person name="Grundmann M."/>
            <person name="Rupp O."/>
            <person name="Lauersen K.J."/>
            <person name="Blifernez-Klassen O."/>
            <person name="Kalinowski J."/>
            <person name="Goesmann A."/>
            <person name="Mussgnug J.H."/>
            <person name="Kruse O."/>
        </authorList>
    </citation>
    <scope>NUCLEOTIDE SEQUENCE [LARGE SCALE GENOMIC DNA]</scope>
    <source>
        <strain evidence="4 5">SAG 48.87</strain>
    </source>
</reference>
<keyword evidence="5" id="KW-1185">Reference proteome</keyword>